<organism evidence="2 3">
    <name type="scientific">Teratosphaeria nubilosa</name>
    <dbReference type="NCBI Taxonomy" id="161662"/>
    <lineage>
        <taxon>Eukaryota</taxon>
        <taxon>Fungi</taxon>
        <taxon>Dikarya</taxon>
        <taxon>Ascomycota</taxon>
        <taxon>Pezizomycotina</taxon>
        <taxon>Dothideomycetes</taxon>
        <taxon>Dothideomycetidae</taxon>
        <taxon>Mycosphaerellales</taxon>
        <taxon>Teratosphaeriaceae</taxon>
        <taxon>Teratosphaeria</taxon>
    </lineage>
</organism>
<feature type="region of interest" description="Disordered" evidence="1">
    <location>
        <begin position="18"/>
        <end position="44"/>
    </location>
</feature>
<evidence type="ECO:0000313" key="2">
    <source>
        <dbReference type="EMBL" id="KAF2765003.1"/>
    </source>
</evidence>
<dbReference type="AlphaFoldDB" id="A0A6G1KWF2"/>
<feature type="compositionally biased region" description="Basic and acidic residues" evidence="1">
    <location>
        <begin position="27"/>
        <end position="44"/>
    </location>
</feature>
<evidence type="ECO:0000256" key="1">
    <source>
        <dbReference type="SAM" id="MobiDB-lite"/>
    </source>
</evidence>
<protein>
    <submittedName>
        <fullName evidence="2">Uncharacterized protein</fullName>
    </submittedName>
</protein>
<sequence>MLRRLVHLDLLLAGNRRRERKAAKSGLSREEQDKLGRDLGERNITDLQNPHSKYAIICVIMLTAQLERKPGMRKTRGLRWAILHAIRAHAPQPSIRNHVMNQEQIWRET</sequence>
<proteinExistence type="predicted"/>
<accession>A0A6G1KWF2</accession>
<dbReference type="OrthoDB" id="6730379at2759"/>
<keyword evidence="3" id="KW-1185">Reference proteome</keyword>
<dbReference type="Proteomes" id="UP000799436">
    <property type="component" value="Unassembled WGS sequence"/>
</dbReference>
<name>A0A6G1KWF2_9PEZI</name>
<dbReference type="EMBL" id="ML995903">
    <property type="protein sequence ID" value="KAF2765003.1"/>
    <property type="molecule type" value="Genomic_DNA"/>
</dbReference>
<gene>
    <name evidence="2" type="ORF">EJ03DRAFT_339383</name>
</gene>
<evidence type="ECO:0000313" key="3">
    <source>
        <dbReference type="Proteomes" id="UP000799436"/>
    </source>
</evidence>
<reference evidence="2" key="1">
    <citation type="journal article" date="2020" name="Stud. Mycol.">
        <title>101 Dothideomycetes genomes: a test case for predicting lifestyles and emergence of pathogens.</title>
        <authorList>
            <person name="Haridas S."/>
            <person name="Albert R."/>
            <person name="Binder M."/>
            <person name="Bloem J."/>
            <person name="Labutti K."/>
            <person name="Salamov A."/>
            <person name="Andreopoulos B."/>
            <person name="Baker S."/>
            <person name="Barry K."/>
            <person name="Bills G."/>
            <person name="Bluhm B."/>
            <person name="Cannon C."/>
            <person name="Castanera R."/>
            <person name="Culley D."/>
            <person name="Daum C."/>
            <person name="Ezra D."/>
            <person name="Gonzalez J."/>
            <person name="Henrissat B."/>
            <person name="Kuo A."/>
            <person name="Liang C."/>
            <person name="Lipzen A."/>
            <person name="Lutzoni F."/>
            <person name="Magnuson J."/>
            <person name="Mondo S."/>
            <person name="Nolan M."/>
            <person name="Ohm R."/>
            <person name="Pangilinan J."/>
            <person name="Park H.-J."/>
            <person name="Ramirez L."/>
            <person name="Alfaro M."/>
            <person name="Sun H."/>
            <person name="Tritt A."/>
            <person name="Yoshinaga Y."/>
            <person name="Zwiers L.-H."/>
            <person name="Turgeon B."/>
            <person name="Goodwin S."/>
            <person name="Spatafora J."/>
            <person name="Crous P."/>
            <person name="Grigoriev I."/>
        </authorList>
    </citation>
    <scope>NUCLEOTIDE SEQUENCE</scope>
    <source>
        <strain evidence="2">CBS 116005</strain>
    </source>
</reference>